<dbReference type="InterPro" id="IPR048395">
    <property type="entry name" value="Glyco_hydro_31_C"/>
</dbReference>
<dbReference type="eggNOG" id="COG1501">
    <property type="taxonomic scope" value="Bacteria"/>
</dbReference>
<dbReference type="EMBL" id="AUWY01000060">
    <property type="protein sequence ID" value="EQB32665.1"/>
    <property type="molecule type" value="Genomic_DNA"/>
</dbReference>
<dbReference type="CDD" id="cd06591">
    <property type="entry name" value="GH31_xylosidase_XylS"/>
    <property type="match status" value="1"/>
</dbReference>
<dbReference type="Gene3D" id="2.60.40.1760">
    <property type="entry name" value="glycosyl hydrolase (family 31)"/>
    <property type="match status" value="1"/>
</dbReference>
<dbReference type="Gene3D" id="2.60.40.1180">
    <property type="entry name" value="Golgi alpha-mannosidase II"/>
    <property type="match status" value="2"/>
</dbReference>
<keyword evidence="2" id="KW-0378">Hydrolase</keyword>
<dbReference type="SUPFAM" id="SSF51011">
    <property type="entry name" value="Glycosyl hydrolase domain"/>
    <property type="match status" value="1"/>
</dbReference>
<dbReference type="GO" id="GO:0005975">
    <property type="term" value="P:carbohydrate metabolic process"/>
    <property type="evidence" value="ECO:0007669"/>
    <property type="project" value="InterPro"/>
</dbReference>
<evidence type="ECO:0000313" key="8">
    <source>
        <dbReference type="Proteomes" id="UP000015523"/>
    </source>
</evidence>
<dbReference type="STRING" id="1346791.M529_08335"/>
<gene>
    <name evidence="7" type="ORF">M529_08335</name>
</gene>
<feature type="chain" id="PRO_5004564996" evidence="3">
    <location>
        <begin position="23"/>
        <end position="891"/>
    </location>
</feature>
<dbReference type="InterPro" id="IPR033403">
    <property type="entry name" value="DUF5110"/>
</dbReference>
<dbReference type="PANTHER" id="PTHR43863:SF2">
    <property type="entry name" value="MALTASE-GLUCOAMYLASE"/>
    <property type="match status" value="1"/>
</dbReference>
<evidence type="ECO:0000313" key="7">
    <source>
        <dbReference type="EMBL" id="EQB32665.1"/>
    </source>
</evidence>
<dbReference type="Pfam" id="PF17137">
    <property type="entry name" value="DUF5110"/>
    <property type="match status" value="1"/>
</dbReference>
<protein>
    <submittedName>
        <fullName evidence="7">Uncharacterized protein</fullName>
    </submittedName>
</protein>
<feature type="domain" description="Glycoside hydrolase family 31 TIM barrel" evidence="4">
    <location>
        <begin position="361"/>
        <end position="676"/>
    </location>
</feature>
<sequence>MAGSPAWSLSRRALLLSGGASALVAAPGLKARTFAHDLTVRSGELTIYVDALSERAFRVRVTPRPGDAVAASEMLAPLARRPAVRKSQAGGKLRLTVAHARCEWDPATATLSFQDGDGRLLLAETPGSRRVVPSDVRGAPTLAVTQGFVSPADERLYGTGCFQDGHLDIRGLPRRLTQVNTQISQPFVLSSKGYGLLWHNEGMAEINRPDRLIALARKAGTGAARAADVTTSTGNARVERRDAEFTGRFTVEQGGAHAFFLDLGRKMSSRHYVEIDGKPATDLANLWLPPTASFLRDLTPGSHEVLIRAGDEDAPTLRFGPVEDRTTWTSPVSDGIDYVVIAGPSAEEVIAGYHALIGPQPMLPLWALGYIHCRERFHSSDEILATAREFRRRRLPCDMMVQDWQYWGKYGWNAMRFDEAHYPDPAGLVRDLHAMNMGLMLSVWSKIGKDTELGKEVAARNFYIPGTEWIDFFNPVAARFYADNQTQRLGALGIDAWWQDATEPENDDLAGRTIYAAAGQTQPGEMRRNVYPLQVSRTVYEAQRAAFPDKRVMILTRSAAPGQQRYGAATWSGDIGNDWETLKRQIPAGLNMAAAGQPWWTVDAGGFFRPGKGQYDDPAYRERFLRWFQFSCFLPMTRVHGYMTDTEFWRYGEEVERVARQFLELRYQLLPYHYALAADASAKGMPLIRPLVFDFADDPAALDQAHSYMFGPALHVAPVLAADAQQWDVYLPRSEGGWYDFWTGVHREGGRTHRVDAPIERIPLHVRAGSILPLGPVGQSTTGLLGGDLDLLVWPGRDGETFLYEDDGISYRYEQGASARIALHWDDARRQLSVGHRDGSFAGMRPRRRITLHAMTGERGTLDPGAGQTIDYSGAPMDIAALNPWGETRAP</sequence>
<comment type="caution">
    <text evidence="7">The sequence shown here is derived from an EMBL/GenBank/DDBJ whole genome shotgun (WGS) entry which is preliminary data.</text>
</comment>
<dbReference type="InterPro" id="IPR013780">
    <property type="entry name" value="Glyco_hydro_b"/>
</dbReference>
<keyword evidence="8" id="KW-1185">Reference proteome</keyword>
<feature type="signal peptide" evidence="3">
    <location>
        <begin position="1"/>
        <end position="22"/>
    </location>
</feature>
<dbReference type="InterPro" id="IPR051816">
    <property type="entry name" value="Glycosyl_Hydrolase_31"/>
</dbReference>
<dbReference type="AlphaFoldDB" id="T0IV29"/>
<feature type="domain" description="DUF5110" evidence="5">
    <location>
        <begin position="789"/>
        <end position="852"/>
    </location>
</feature>
<feature type="domain" description="Glycosyl hydrolase family 31 C-terminal" evidence="6">
    <location>
        <begin position="684"/>
        <end position="772"/>
    </location>
</feature>
<dbReference type="InterPro" id="IPR000322">
    <property type="entry name" value="Glyco_hydro_31_TIM"/>
</dbReference>
<evidence type="ECO:0000259" key="4">
    <source>
        <dbReference type="Pfam" id="PF01055"/>
    </source>
</evidence>
<comment type="similarity">
    <text evidence="1 2">Belongs to the glycosyl hydrolase 31 family.</text>
</comment>
<dbReference type="CDD" id="cd14752">
    <property type="entry name" value="GH31_N"/>
    <property type="match status" value="1"/>
</dbReference>
<dbReference type="PATRIC" id="fig|1346791.3.peg.1600"/>
<evidence type="ECO:0000259" key="6">
    <source>
        <dbReference type="Pfam" id="PF21365"/>
    </source>
</evidence>
<keyword evidence="3" id="KW-0732">Signal</keyword>
<dbReference type="SUPFAM" id="SSF74650">
    <property type="entry name" value="Galactose mutarotase-like"/>
    <property type="match status" value="1"/>
</dbReference>
<dbReference type="PANTHER" id="PTHR43863">
    <property type="entry name" value="HYDROLASE, PUTATIVE (AFU_ORTHOLOGUE AFUA_1G03140)-RELATED"/>
    <property type="match status" value="1"/>
</dbReference>
<dbReference type="Gene3D" id="3.20.20.80">
    <property type="entry name" value="Glycosidases"/>
    <property type="match status" value="1"/>
</dbReference>
<dbReference type="Pfam" id="PF01055">
    <property type="entry name" value="Glyco_hydro_31_2nd"/>
    <property type="match status" value="1"/>
</dbReference>
<dbReference type="SUPFAM" id="SSF51445">
    <property type="entry name" value="(Trans)glycosidases"/>
    <property type="match status" value="1"/>
</dbReference>
<name>T0IV29_9SPHN</name>
<dbReference type="RefSeq" id="WP_021317548.1">
    <property type="nucleotide sequence ID" value="NZ_AUWY01000060.1"/>
</dbReference>
<keyword evidence="2" id="KW-0326">Glycosidase</keyword>
<dbReference type="GO" id="GO:0004553">
    <property type="term" value="F:hydrolase activity, hydrolyzing O-glycosyl compounds"/>
    <property type="evidence" value="ECO:0007669"/>
    <property type="project" value="InterPro"/>
</dbReference>
<accession>T0IV29</accession>
<reference evidence="7 8" key="1">
    <citation type="journal article" date="2013" name="Genome Announc.">
        <title>Draft Genome Sequence of Sphingobium ummariense Strain RL-3, a Hexachlorocyclohexane-Degrading Bacterium.</title>
        <authorList>
            <person name="Kohli P."/>
            <person name="Dua A."/>
            <person name="Sangwan N."/>
            <person name="Oldach P."/>
            <person name="Khurana J.P."/>
            <person name="Lal R."/>
        </authorList>
    </citation>
    <scope>NUCLEOTIDE SEQUENCE [LARGE SCALE GENOMIC DNA]</scope>
    <source>
        <strain evidence="7 8">RL-3</strain>
    </source>
</reference>
<evidence type="ECO:0000256" key="2">
    <source>
        <dbReference type="RuleBase" id="RU361185"/>
    </source>
</evidence>
<dbReference type="Pfam" id="PF21365">
    <property type="entry name" value="Glyco_hydro_31_3rd"/>
    <property type="match status" value="1"/>
</dbReference>
<dbReference type="InterPro" id="IPR017853">
    <property type="entry name" value="GH"/>
</dbReference>
<dbReference type="GO" id="GO:0030246">
    <property type="term" value="F:carbohydrate binding"/>
    <property type="evidence" value="ECO:0007669"/>
    <property type="project" value="InterPro"/>
</dbReference>
<organism evidence="7 8">
    <name type="scientific">Sphingobium ummariense RL-3</name>
    <dbReference type="NCBI Taxonomy" id="1346791"/>
    <lineage>
        <taxon>Bacteria</taxon>
        <taxon>Pseudomonadati</taxon>
        <taxon>Pseudomonadota</taxon>
        <taxon>Alphaproteobacteria</taxon>
        <taxon>Sphingomonadales</taxon>
        <taxon>Sphingomonadaceae</taxon>
        <taxon>Sphingobium</taxon>
    </lineage>
</organism>
<dbReference type="InterPro" id="IPR011013">
    <property type="entry name" value="Gal_mutarotase_sf_dom"/>
</dbReference>
<dbReference type="Proteomes" id="UP000015523">
    <property type="component" value="Unassembled WGS sequence"/>
</dbReference>
<evidence type="ECO:0000256" key="1">
    <source>
        <dbReference type="ARBA" id="ARBA00007806"/>
    </source>
</evidence>
<evidence type="ECO:0000259" key="5">
    <source>
        <dbReference type="Pfam" id="PF17137"/>
    </source>
</evidence>
<proteinExistence type="inferred from homology"/>
<evidence type="ECO:0000256" key="3">
    <source>
        <dbReference type="SAM" id="SignalP"/>
    </source>
</evidence>